<feature type="transmembrane region" description="Helical" evidence="1">
    <location>
        <begin position="107"/>
        <end position="126"/>
    </location>
</feature>
<dbReference type="AlphaFoldDB" id="A0A1M4X290"/>
<evidence type="ECO:0000256" key="1">
    <source>
        <dbReference type="SAM" id="Phobius"/>
    </source>
</evidence>
<accession>A0A1M4X290</accession>
<keyword evidence="1" id="KW-0472">Membrane</keyword>
<dbReference type="PROSITE" id="PS50930">
    <property type="entry name" value="HTH_LYTTR"/>
    <property type="match status" value="1"/>
</dbReference>
<feature type="domain" description="HTH LytTR-type" evidence="2">
    <location>
        <begin position="156"/>
        <end position="244"/>
    </location>
</feature>
<keyword evidence="1" id="KW-0812">Transmembrane</keyword>
<dbReference type="InterPro" id="IPR007492">
    <property type="entry name" value="LytTR_DNA-bd_dom"/>
</dbReference>
<dbReference type="EMBL" id="FQVK01000010">
    <property type="protein sequence ID" value="SHE87595.1"/>
    <property type="molecule type" value="Genomic_DNA"/>
</dbReference>
<keyword evidence="4" id="KW-1185">Reference proteome</keyword>
<protein>
    <submittedName>
        <fullName evidence="3">Transcriptional regulator, LytTR family</fullName>
    </submittedName>
</protein>
<dbReference type="Proteomes" id="UP000325134">
    <property type="component" value="Unassembled WGS sequence"/>
</dbReference>
<reference evidence="3 4" key="1">
    <citation type="submission" date="2016-11" db="EMBL/GenBank/DDBJ databases">
        <authorList>
            <person name="Varghese N."/>
            <person name="Submissions S."/>
        </authorList>
    </citation>
    <scope>NUCLEOTIDE SEQUENCE [LARGE SCALE GENOMIC DNA]</scope>
    <source>
        <strain evidence="3 4">DSM 29341</strain>
    </source>
</reference>
<feature type="transmembrane region" description="Helical" evidence="1">
    <location>
        <begin position="77"/>
        <end position="101"/>
    </location>
</feature>
<sequence>MLRSIRAECTPQRLVAGFVFVPLLAYTINPFNELDLSYPLRLSFWTGLMALAVLAVWSGRKFALQRFGHLGMTARNYAVALMIMAFFTPVFWVFTVLLFTACGYRSPGFSAVGAYGVLLGTGLVLVSKSIRSDSAEQRPTESARLVRRLPEGFSGDILRLSARGHHVDVVTTQGVFTVRLRLSDAVVEMDPVVGHCAHRSHWVAEAAVEGVEKAGGKLFLRLCNGDLVPVSRKYKPDLEAAGLV</sequence>
<dbReference type="Pfam" id="PF04397">
    <property type="entry name" value="LytTR"/>
    <property type="match status" value="1"/>
</dbReference>
<evidence type="ECO:0000313" key="3">
    <source>
        <dbReference type="EMBL" id="SHE87595.1"/>
    </source>
</evidence>
<dbReference type="Gene3D" id="2.40.50.1020">
    <property type="entry name" value="LytTr DNA-binding domain"/>
    <property type="match status" value="1"/>
</dbReference>
<dbReference type="RefSeq" id="WP_188127735.1">
    <property type="nucleotide sequence ID" value="NZ_FQVK01000010.1"/>
</dbReference>
<proteinExistence type="predicted"/>
<dbReference type="SMART" id="SM00850">
    <property type="entry name" value="LytTR"/>
    <property type="match status" value="1"/>
</dbReference>
<keyword evidence="1" id="KW-1133">Transmembrane helix</keyword>
<feature type="transmembrane region" description="Helical" evidence="1">
    <location>
        <begin position="12"/>
        <end position="28"/>
    </location>
</feature>
<organism evidence="3 4">
    <name type="scientific">Ruegeria intermedia</name>
    <dbReference type="NCBI Taxonomy" id="996115"/>
    <lineage>
        <taxon>Bacteria</taxon>
        <taxon>Pseudomonadati</taxon>
        <taxon>Pseudomonadota</taxon>
        <taxon>Alphaproteobacteria</taxon>
        <taxon>Rhodobacterales</taxon>
        <taxon>Roseobacteraceae</taxon>
        <taxon>Ruegeria</taxon>
    </lineage>
</organism>
<dbReference type="GO" id="GO:0003677">
    <property type="term" value="F:DNA binding"/>
    <property type="evidence" value="ECO:0007669"/>
    <property type="project" value="InterPro"/>
</dbReference>
<name>A0A1M4X290_9RHOB</name>
<feature type="transmembrane region" description="Helical" evidence="1">
    <location>
        <begin position="40"/>
        <end position="57"/>
    </location>
</feature>
<gene>
    <name evidence="3" type="ORF">SAMN05444279_11085</name>
</gene>
<evidence type="ECO:0000313" key="4">
    <source>
        <dbReference type="Proteomes" id="UP000325134"/>
    </source>
</evidence>
<evidence type="ECO:0000259" key="2">
    <source>
        <dbReference type="PROSITE" id="PS50930"/>
    </source>
</evidence>